<feature type="region of interest" description="Disordered" evidence="1">
    <location>
        <begin position="94"/>
        <end position="165"/>
    </location>
</feature>
<feature type="compositionally biased region" description="Basic and acidic residues" evidence="1">
    <location>
        <begin position="118"/>
        <end position="131"/>
    </location>
</feature>
<dbReference type="SUPFAM" id="SSF50199">
    <property type="entry name" value="Staphylococcal nuclease"/>
    <property type="match status" value="1"/>
</dbReference>
<feature type="compositionally biased region" description="Polar residues" evidence="1">
    <location>
        <begin position="100"/>
        <end position="113"/>
    </location>
</feature>
<organism evidence="3 4">
    <name type="scientific">Pomacea canaliculata</name>
    <name type="common">Golden apple snail</name>
    <dbReference type="NCBI Taxonomy" id="400727"/>
    <lineage>
        <taxon>Eukaryota</taxon>
        <taxon>Metazoa</taxon>
        <taxon>Spiralia</taxon>
        <taxon>Lophotrochozoa</taxon>
        <taxon>Mollusca</taxon>
        <taxon>Gastropoda</taxon>
        <taxon>Caenogastropoda</taxon>
        <taxon>Architaenioglossa</taxon>
        <taxon>Ampullarioidea</taxon>
        <taxon>Ampullariidae</taxon>
        <taxon>Pomacea</taxon>
    </lineage>
</organism>
<proteinExistence type="predicted"/>
<dbReference type="PANTHER" id="PTHR22948">
    <property type="entry name" value="TUDOR DOMAIN CONTAINING PROTEIN"/>
    <property type="match status" value="1"/>
</dbReference>
<comment type="caution">
    <text evidence="3">The sequence shown here is derived from an EMBL/GenBank/DDBJ whole genome shotgun (WGS) entry which is preliminary data.</text>
</comment>
<dbReference type="SUPFAM" id="SSF63748">
    <property type="entry name" value="Tudor/PWWP/MBT"/>
    <property type="match status" value="1"/>
</dbReference>
<dbReference type="Gene3D" id="2.30.30.140">
    <property type="match status" value="1"/>
</dbReference>
<dbReference type="InterPro" id="IPR035437">
    <property type="entry name" value="SNase_OB-fold_sf"/>
</dbReference>
<dbReference type="FunFam" id="2.30.30.140:FF:000018">
    <property type="entry name" value="Serine/threonine-protein kinase 31"/>
    <property type="match status" value="1"/>
</dbReference>
<evidence type="ECO:0000313" key="3">
    <source>
        <dbReference type="EMBL" id="PVD25009.1"/>
    </source>
</evidence>
<evidence type="ECO:0000259" key="2">
    <source>
        <dbReference type="PROSITE" id="PS50304"/>
    </source>
</evidence>
<dbReference type="InterPro" id="IPR002999">
    <property type="entry name" value="Tudor"/>
</dbReference>
<evidence type="ECO:0000313" key="4">
    <source>
        <dbReference type="Proteomes" id="UP000245119"/>
    </source>
</evidence>
<dbReference type="Gene3D" id="2.40.50.90">
    <property type="match status" value="1"/>
</dbReference>
<dbReference type="OrthoDB" id="10069557at2759"/>
<name>A0A2T7NV06_POMCA</name>
<gene>
    <name evidence="3" type="ORF">C0Q70_15506</name>
</gene>
<dbReference type="AlphaFoldDB" id="A0A2T7NV06"/>
<keyword evidence="4" id="KW-1185">Reference proteome</keyword>
<dbReference type="STRING" id="400727.A0A2T7NV06"/>
<dbReference type="SMART" id="SM00333">
    <property type="entry name" value="TUDOR"/>
    <property type="match status" value="1"/>
</dbReference>
<dbReference type="InterPro" id="IPR050621">
    <property type="entry name" value="Tudor_domain_containing"/>
</dbReference>
<feature type="domain" description="Tudor" evidence="2">
    <location>
        <begin position="457"/>
        <end position="526"/>
    </location>
</feature>
<dbReference type="Proteomes" id="UP000245119">
    <property type="component" value="Linkage Group LG9"/>
</dbReference>
<accession>A0A2T7NV06</accession>
<dbReference type="PROSITE" id="PS50304">
    <property type="entry name" value="TUDOR"/>
    <property type="match status" value="1"/>
</dbReference>
<sequence length="758" mass="83197">MSRLRQRRLGQLRQTIGEKVELLQRQKAELISVLDEYIGQAESMAVKLLSSQEKEAGDDLYLDVICLLDRRSQVCVQLTSKTYDIIDANEDETEEKIKGVSNNSGKPSSQSGFQDLDSDNHCAPGKDKEPTAGHQDCSSKPPKNEQSNNSKLQAVEPRPDPPPASAIPAVVNLMWPTSPTAAAGVSMEDMNISLSIDLIIQNVAQAVDLSTLKSFLLENNGSLCPAADSEATNNTTAFAKSATASGRQIAVSTEVNTASETNGISCELHTTARKSILLHPTSSVCRPKKDKSFALRSMSDGRMRPFQRMIFRSLGLQNERRESVKLKEMVSEKGHKQHGQQDVMVSQEEMNVGSSESALMERSLTQNGSYIQNAGSESTNNESHASLSSSLHNEPDIFKERKKFRALGSLVLSPTDFYLHKVCRSTGRTLLHLMESLNKKLEETPTAILQHCSENMVLEPGVLCCARFTKDNQYYRALVLETKTPSALSASTSLELNIKVFYIDYGDTEWLTTSQVFPLPENFHAVPPQALWCSLAFVQPAGGERLKSKWLVEATSAFEEMMGQGNKVLTVIVMSGDIPENTCRGDAVQKSPLQVILIDDADDDLCINHELVLRGHAKLNVTSSSIAKEEQQSLADAEKLDDDDLWDGMKEDANSLRNTYNVDVTDVGVALTGITRIVNVVITPGSGIAVDANGGAGYALKDLRFFREEKSTYLYRHSCTEYPACITAEGCTCRQTLTKARCNERLACSPPATPGNRD</sequence>
<dbReference type="EMBL" id="PZQS01000009">
    <property type="protein sequence ID" value="PVD25009.1"/>
    <property type="molecule type" value="Genomic_DNA"/>
</dbReference>
<reference evidence="3 4" key="1">
    <citation type="submission" date="2018-04" db="EMBL/GenBank/DDBJ databases">
        <title>The genome of golden apple snail Pomacea canaliculata provides insight into stress tolerance and invasive adaptation.</title>
        <authorList>
            <person name="Liu C."/>
            <person name="Liu B."/>
            <person name="Ren Y."/>
            <person name="Zhang Y."/>
            <person name="Wang H."/>
            <person name="Li S."/>
            <person name="Jiang F."/>
            <person name="Yin L."/>
            <person name="Zhang G."/>
            <person name="Qian W."/>
            <person name="Fan W."/>
        </authorList>
    </citation>
    <scope>NUCLEOTIDE SEQUENCE [LARGE SCALE GENOMIC DNA]</scope>
    <source>
        <strain evidence="3">SZHN2017</strain>
        <tissue evidence="3">Muscle</tissue>
    </source>
</reference>
<dbReference type="PANTHER" id="PTHR22948:SF76">
    <property type="entry name" value="FI20010P1-RELATED"/>
    <property type="match status" value="1"/>
</dbReference>
<evidence type="ECO:0000256" key="1">
    <source>
        <dbReference type="SAM" id="MobiDB-lite"/>
    </source>
</evidence>
<dbReference type="Pfam" id="PF00567">
    <property type="entry name" value="TUDOR"/>
    <property type="match status" value="1"/>
</dbReference>
<protein>
    <recommendedName>
        <fullName evidence="2">Tudor domain-containing protein</fullName>
    </recommendedName>
</protein>